<feature type="domain" description="FecR protein" evidence="2">
    <location>
        <begin position="71"/>
        <end position="166"/>
    </location>
</feature>
<evidence type="ECO:0000313" key="4">
    <source>
        <dbReference type="Proteomes" id="UP000823900"/>
    </source>
</evidence>
<reference evidence="3" key="1">
    <citation type="journal article" date="2021" name="PeerJ">
        <title>Extensive microbial diversity within the chicken gut microbiome revealed by metagenomics and culture.</title>
        <authorList>
            <person name="Gilroy R."/>
            <person name="Ravi A."/>
            <person name="Getino M."/>
            <person name="Pursley I."/>
            <person name="Horton D.L."/>
            <person name="Alikhan N.F."/>
            <person name="Baker D."/>
            <person name="Gharbi K."/>
            <person name="Hall N."/>
            <person name="Watson M."/>
            <person name="Adriaenssens E.M."/>
            <person name="Foster-Nyarko E."/>
            <person name="Jarju S."/>
            <person name="Secka A."/>
            <person name="Antonio M."/>
            <person name="Oren A."/>
            <person name="Chaudhuri R.R."/>
            <person name="La Ragione R."/>
            <person name="Hildebrand F."/>
            <person name="Pallen M.J."/>
        </authorList>
    </citation>
    <scope>NUCLEOTIDE SEQUENCE</scope>
    <source>
        <strain evidence="3">CHK178-16964</strain>
    </source>
</reference>
<organism evidence="3 4">
    <name type="scientific">Candidatus Lachnoclostridium stercoravium</name>
    <dbReference type="NCBI Taxonomy" id="2838633"/>
    <lineage>
        <taxon>Bacteria</taxon>
        <taxon>Bacillati</taxon>
        <taxon>Bacillota</taxon>
        <taxon>Clostridia</taxon>
        <taxon>Lachnospirales</taxon>
        <taxon>Lachnospiraceae</taxon>
    </lineage>
</organism>
<accession>A0A9D2HG05</accession>
<dbReference type="InterPro" id="IPR006860">
    <property type="entry name" value="FecR"/>
</dbReference>
<dbReference type="PANTHER" id="PTHR38731">
    <property type="entry name" value="LIPL45-RELATED LIPOPROTEIN-RELATED"/>
    <property type="match status" value="1"/>
</dbReference>
<protein>
    <submittedName>
        <fullName evidence="3">FecR family protein</fullName>
    </submittedName>
</protein>
<dbReference type="PANTHER" id="PTHR38731:SF1">
    <property type="entry name" value="FECR PROTEIN DOMAIN-CONTAINING PROTEIN"/>
    <property type="match status" value="1"/>
</dbReference>
<dbReference type="AlphaFoldDB" id="A0A9D2HG05"/>
<gene>
    <name evidence="3" type="ORF">IAA07_04820</name>
</gene>
<evidence type="ECO:0000313" key="3">
    <source>
        <dbReference type="EMBL" id="HJA70890.1"/>
    </source>
</evidence>
<evidence type="ECO:0000259" key="2">
    <source>
        <dbReference type="Pfam" id="PF04773"/>
    </source>
</evidence>
<dbReference type="Gene3D" id="2.60.120.1440">
    <property type="match status" value="1"/>
</dbReference>
<sequence length="444" mass="48701">MRRKQIGAAVVFLIALVFLGVNIAAVADDLVGEARSLSVLSVSGDEAVVMRGANREIKAAAGMPLGQGTKAKTGAGTNMYLQADEDKTIKMGSSTLVEITKASAKKLGITLKSGEIFFNVEQKLADDEEMIFHAAQTSLSIRGTSGFLIQEPGGETTLFLLEGMVEWSAGEETITLEAGQTGTYVPARDMRGDSLKNEGDFQWEDLDAFCLETLLNDISGIELEDFGLTSDQIPEALKRVQELEQEAREQEAILQSQAESFAQENSPGPDRDGLIVGGREPAEEDGGDNDKEIPIEDDRTEAETTEEETTEETTEEETTEEELTEETTEEETTEETTEEETSEEETTEEETTEEETTEEETTEEETEPVPAPEIIGNAYGYVVDKSYVGELQEDGSEVSSSIQWDYWVILTGRGNGTYWLVEHTGNIYAWTESECNSYGLYPTP</sequence>
<comment type="caution">
    <text evidence="3">The sequence shown here is derived from an EMBL/GenBank/DDBJ whole genome shotgun (WGS) entry which is preliminary data.</text>
</comment>
<feature type="compositionally biased region" description="Basic and acidic residues" evidence="1">
    <location>
        <begin position="288"/>
        <end position="297"/>
    </location>
</feature>
<evidence type="ECO:0000256" key="1">
    <source>
        <dbReference type="SAM" id="MobiDB-lite"/>
    </source>
</evidence>
<dbReference type="Pfam" id="PF04773">
    <property type="entry name" value="FecR"/>
    <property type="match status" value="1"/>
</dbReference>
<feature type="region of interest" description="Disordered" evidence="1">
    <location>
        <begin position="259"/>
        <end position="377"/>
    </location>
</feature>
<name>A0A9D2HG05_9FIRM</name>
<dbReference type="EMBL" id="DWZA01000042">
    <property type="protein sequence ID" value="HJA70890.1"/>
    <property type="molecule type" value="Genomic_DNA"/>
</dbReference>
<feature type="compositionally biased region" description="Acidic residues" evidence="1">
    <location>
        <begin position="298"/>
        <end position="367"/>
    </location>
</feature>
<reference evidence="3" key="2">
    <citation type="submission" date="2021-04" db="EMBL/GenBank/DDBJ databases">
        <authorList>
            <person name="Gilroy R."/>
        </authorList>
    </citation>
    <scope>NUCLEOTIDE SEQUENCE</scope>
    <source>
        <strain evidence="3">CHK178-16964</strain>
    </source>
</reference>
<proteinExistence type="predicted"/>
<dbReference type="Proteomes" id="UP000823900">
    <property type="component" value="Unassembled WGS sequence"/>
</dbReference>